<dbReference type="Gene3D" id="3.90.1800.10">
    <property type="entry name" value="RNA polymerase alpha subunit dimerisation domain"/>
    <property type="match status" value="1"/>
</dbReference>
<evidence type="ECO:0000259" key="14">
    <source>
        <dbReference type="Pfam" id="PF10385"/>
    </source>
</evidence>
<comment type="catalytic activity">
    <reaction evidence="5 6">
        <text>RNA(n) + a ribonucleoside 5'-triphosphate = RNA(n+1) + diphosphate</text>
        <dbReference type="Rhea" id="RHEA:21248"/>
        <dbReference type="Rhea" id="RHEA-COMP:14527"/>
        <dbReference type="Rhea" id="RHEA-COMP:17342"/>
        <dbReference type="ChEBI" id="CHEBI:33019"/>
        <dbReference type="ChEBI" id="CHEBI:61557"/>
        <dbReference type="ChEBI" id="CHEBI:140395"/>
        <dbReference type="EC" id="2.7.7.6"/>
    </reaction>
</comment>
<name>A0A955L8S3_9BACT</name>
<feature type="compositionally biased region" description="Acidic residues" evidence="8">
    <location>
        <begin position="1136"/>
        <end position="1155"/>
    </location>
</feature>
<dbReference type="Gene3D" id="3.90.1100.10">
    <property type="match status" value="2"/>
</dbReference>
<dbReference type="Gene3D" id="2.40.50.100">
    <property type="match status" value="1"/>
</dbReference>
<keyword evidence="1 6" id="KW-0240">DNA-directed RNA polymerase</keyword>
<accession>A0A955L8S3</accession>
<dbReference type="InterPro" id="IPR015712">
    <property type="entry name" value="DNA-dir_RNA_pol_su2"/>
</dbReference>
<dbReference type="GO" id="GO:0006351">
    <property type="term" value="P:DNA-templated transcription"/>
    <property type="evidence" value="ECO:0007669"/>
    <property type="project" value="UniProtKB-UniRule"/>
</dbReference>
<dbReference type="AlphaFoldDB" id="A0A955L8S3"/>
<evidence type="ECO:0000313" key="16">
    <source>
        <dbReference type="Proteomes" id="UP000754563"/>
    </source>
</evidence>
<dbReference type="InterPro" id="IPR007641">
    <property type="entry name" value="RNA_pol_Rpb2_7"/>
</dbReference>
<evidence type="ECO:0000256" key="2">
    <source>
        <dbReference type="ARBA" id="ARBA00022679"/>
    </source>
</evidence>
<feature type="domain" description="RNA polymerase Rpb2" evidence="13">
    <location>
        <begin position="388"/>
        <end position="455"/>
    </location>
</feature>
<comment type="similarity">
    <text evidence="6 7">Belongs to the RNA polymerase beta chain family.</text>
</comment>
<dbReference type="PANTHER" id="PTHR20856">
    <property type="entry name" value="DNA-DIRECTED RNA POLYMERASE I SUBUNIT 2"/>
    <property type="match status" value="1"/>
</dbReference>
<dbReference type="GO" id="GO:0032549">
    <property type="term" value="F:ribonucleoside binding"/>
    <property type="evidence" value="ECO:0007669"/>
    <property type="project" value="InterPro"/>
</dbReference>
<reference evidence="15" key="1">
    <citation type="submission" date="2020-04" db="EMBL/GenBank/DDBJ databases">
        <authorList>
            <person name="Zhang T."/>
        </authorList>
    </citation>
    <scope>NUCLEOTIDE SEQUENCE</scope>
    <source>
        <strain evidence="15">HKST-UBA11</strain>
    </source>
</reference>
<dbReference type="InterPro" id="IPR037033">
    <property type="entry name" value="DNA-dir_RNAP_su2_hyb_sf"/>
</dbReference>
<comment type="function">
    <text evidence="6">DNA-dependent RNA polymerase catalyzes the transcription of DNA into RNA using the four ribonucleoside triphosphates as substrates.</text>
</comment>
<evidence type="ECO:0000259" key="12">
    <source>
        <dbReference type="Pfam" id="PF04563"/>
    </source>
</evidence>
<gene>
    <name evidence="6" type="primary">rpoB</name>
    <name evidence="15" type="ORF">KC717_04080</name>
</gene>
<comment type="subunit">
    <text evidence="6">The RNAP catalytic core consists of 2 alpha, 1 beta, 1 beta' and 1 omega subunit. When a sigma factor is associated with the core the holoenzyme is formed, which can initiate transcription.</text>
</comment>
<dbReference type="CDD" id="cd00653">
    <property type="entry name" value="RNA_pol_B_RPB2"/>
    <property type="match status" value="1"/>
</dbReference>
<dbReference type="SUPFAM" id="SSF64484">
    <property type="entry name" value="beta and beta-prime subunits of DNA dependent RNA-polymerase"/>
    <property type="match status" value="1"/>
</dbReference>
<feature type="domain" description="DNA-directed RNA polymerase beta subunit external 1" evidence="14">
    <location>
        <begin position="528"/>
        <end position="584"/>
    </location>
</feature>
<dbReference type="Pfam" id="PF04565">
    <property type="entry name" value="RNA_pol_Rpb2_3"/>
    <property type="match status" value="1"/>
</dbReference>
<dbReference type="InterPro" id="IPR037034">
    <property type="entry name" value="RNA_pol_Rpb2_2_sf"/>
</dbReference>
<dbReference type="InterPro" id="IPR042107">
    <property type="entry name" value="DNA-dir_RNA_pol_bsu_ext_1_sf"/>
</dbReference>
<dbReference type="Pfam" id="PF00562">
    <property type="entry name" value="RNA_pol_Rpb2_6"/>
    <property type="match status" value="1"/>
</dbReference>
<dbReference type="Gene3D" id="2.30.150.10">
    <property type="entry name" value="DNA-directed RNA polymerase, beta subunit, external 1 domain"/>
    <property type="match status" value="1"/>
</dbReference>
<feature type="domain" description="RNA polymerase Rpb2" evidence="11">
    <location>
        <begin position="140"/>
        <end position="327"/>
    </location>
</feature>
<evidence type="ECO:0000259" key="10">
    <source>
        <dbReference type="Pfam" id="PF04560"/>
    </source>
</evidence>
<evidence type="ECO:0000259" key="9">
    <source>
        <dbReference type="Pfam" id="PF00562"/>
    </source>
</evidence>
<keyword evidence="3 6" id="KW-0548">Nucleotidyltransferase</keyword>
<dbReference type="InterPro" id="IPR007120">
    <property type="entry name" value="DNA-dir_RNAP_su2_dom"/>
</dbReference>
<dbReference type="InterPro" id="IPR019462">
    <property type="entry name" value="DNA-dir_RNA_pol_bsu_external_1"/>
</dbReference>
<evidence type="ECO:0000259" key="11">
    <source>
        <dbReference type="Pfam" id="PF04561"/>
    </source>
</evidence>
<dbReference type="Proteomes" id="UP000754563">
    <property type="component" value="Unassembled WGS sequence"/>
</dbReference>
<keyword evidence="2 6" id="KW-0808">Transferase</keyword>
<dbReference type="InterPro" id="IPR007644">
    <property type="entry name" value="RNA_pol_bsu_protrusion"/>
</dbReference>
<evidence type="ECO:0000256" key="8">
    <source>
        <dbReference type="SAM" id="MobiDB-lite"/>
    </source>
</evidence>
<evidence type="ECO:0000256" key="4">
    <source>
        <dbReference type="ARBA" id="ARBA00023163"/>
    </source>
</evidence>
<dbReference type="Gene3D" id="2.40.50.150">
    <property type="match status" value="1"/>
</dbReference>
<dbReference type="HAMAP" id="MF_01321">
    <property type="entry name" value="RNApol_bact_RpoB"/>
    <property type="match status" value="1"/>
</dbReference>
<dbReference type="Pfam" id="PF04560">
    <property type="entry name" value="RNA_pol_Rpb2_7"/>
    <property type="match status" value="1"/>
</dbReference>
<proteinExistence type="inferred from homology"/>
<dbReference type="GO" id="GO:0003899">
    <property type="term" value="F:DNA-directed RNA polymerase activity"/>
    <property type="evidence" value="ECO:0007669"/>
    <property type="project" value="UniProtKB-UniRule"/>
</dbReference>
<evidence type="ECO:0000313" key="15">
    <source>
        <dbReference type="EMBL" id="MCA9385801.1"/>
    </source>
</evidence>
<evidence type="ECO:0000256" key="3">
    <source>
        <dbReference type="ARBA" id="ARBA00022695"/>
    </source>
</evidence>
<dbReference type="InterPro" id="IPR014724">
    <property type="entry name" value="RNA_pol_RPB2_OB-fold"/>
</dbReference>
<dbReference type="GO" id="GO:0000428">
    <property type="term" value="C:DNA-directed RNA polymerase complex"/>
    <property type="evidence" value="ECO:0007669"/>
    <property type="project" value="UniProtKB-KW"/>
</dbReference>
<dbReference type="Gene3D" id="3.90.1110.10">
    <property type="entry name" value="RNA polymerase Rpb2, domain 2"/>
    <property type="match status" value="1"/>
</dbReference>
<sequence>MAATSDRISLAKFEYPTLTPNLIEAQINSFNLFVEEGVKEVFEEINPIQDYTGEAWELQFEGVEWGKPNHSFRKSMELGLSYDRPLYISASLNNRKTGQTKKQRLFVTDVPIMSERGTFVISGNERVVVMQIARAEGILFYETKTSTSQRRLYGVKLMPTRGRWFDFETNKYGVMSVKLLDKRPKILLTTLLRALGYSSDDNLRRLLEEHDTSDLGLLENTLKRDATKNRDEALLDIYRKLRPEDSISLESAEAFLNSLFFDKRRFYLGRIGRYQLNKKLGVEKEITAENYVLFKEDLVSVVQSLLQLNSGTIPVDDIDNLANRRIRGVGELIADQMRIGALRMEKNIRDRMGTYGTDELITPSVLVNTRPVIASVSQFFGSSQVSRYMDQENILSEIETKRRITAGGPGGLTKERATFSVRDVHSSSYSRICPVTTPEGPSIGIVSHMSMYARINSYGFLEAPYYRVVANIDLTTMEDTSVLVGHTLRSDAKDADGKVVVSKGTKLTKSDLSAIEKAEITKLQFEPVITDEVVYLAPDDEANYSIAGATVRDEDMNFITDTVFVRSEGSYKKVPINEVDFIDINPGQIAGLGFSLVPFAAHDDPTRTLMASNMQRQAVPLLRPTSPIVGTGYEKIVADASKRSVRAEQDGEVIESDADGISVKYKDGSIQEYETDIFVRTNQNTTFTQKVLARKGDKLKKGDLLIDGPSMQEGELALGRNLTAAYMIYEGYNYEDAIIVSERLVKEDVLTSIHIKEYSQEIRDTKLGKELVTADIPNIGEYLLRNLDEDGIVRVGASVESKDILVGIVAPKGEVELTAEEKLLRAIFGEYARDVRDNSLRLPHGDSGIVIGVQVLDKEKGDKLNPGVLKQVKVWVARTKKIQVGDKLTGIHGDKGVISKILPEADMPYMEDGTPIDIILSPMFVKRMNVGQIKEMHVAAQAEKLGKKVTVPPFTPIDDEMLVEELKKQGIDWAEKITLYDGRTGLPFDKKVTVGPRYIVKLNHLSSDKIHARSTGPYTVVTQQPLGGKAQFGGQRFGEMEVWALEAHAVPNVLQEMLTIKSDDVVGRAAAYKSIIQGMPIDPPSTPESFRVFKSELQALGVKLSEIEEDIDPIEDAMEEEGVDVLPEGGDPDSGSPDEADSTVMGDEEGEELTDVEVSGVENDPNFEVTEGTEE</sequence>
<comment type="caution">
    <text evidence="15">The sequence shown here is derived from an EMBL/GenBank/DDBJ whole genome shotgun (WGS) entry which is preliminary data.</text>
</comment>
<dbReference type="Gene3D" id="2.40.270.10">
    <property type="entry name" value="DNA-directed RNA polymerase, subunit 2, domain 6"/>
    <property type="match status" value="1"/>
</dbReference>
<feature type="domain" description="DNA-directed RNA polymerase subunit 2 hybrid-binding" evidence="9">
    <location>
        <begin position="647"/>
        <end position="1031"/>
    </location>
</feature>
<reference evidence="15" key="2">
    <citation type="journal article" date="2021" name="Microbiome">
        <title>Successional dynamics and alternative stable states in a saline activated sludge microbial community over 9 years.</title>
        <authorList>
            <person name="Wang Y."/>
            <person name="Ye J."/>
            <person name="Ju F."/>
            <person name="Liu L."/>
            <person name="Boyd J.A."/>
            <person name="Deng Y."/>
            <person name="Parks D.H."/>
            <person name="Jiang X."/>
            <person name="Yin X."/>
            <person name="Woodcroft B.J."/>
            <person name="Tyson G.W."/>
            <person name="Hugenholtz P."/>
            <person name="Polz M.F."/>
            <person name="Zhang T."/>
        </authorList>
    </citation>
    <scope>NUCLEOTIDE SEQUENCE</scope>
    <source>
        <strain evidence="15">HKST-UBA11</strain>
    </source>
</reference>
<dbReference type="GO" id="GO:0003677">
    <property type="term" value="F:DNA binding"/>
    <property type="evidence" value="ECO:0007669"/>
    <property type="project" value="UniProtKB-UniRule"/>
</dbReference>
<evidence type="ECO:0000256" key="1">
    <source>
        <dbReference type="ARBA" id="ARBA00022478"/>
    </source>
</evidence>
<feature type="domain" description="RNA polymerase Rpb2" evidence="10">
    <location>
        <begin position="1033"/>
        <end position="1105"/>
    </location>
</feature>
<keyword evidence="4 6" id="KW-0804">Transcription</keyword>
<evidence type="ECO:0000259" key="13">
    <source>
        <dbReference type="Pfam" id="PF04565"/>
    </source>
</evidence>
<dbReference type="InterPro" id="IPR007645">
    <property type="entry name" value="RNA_pol_Rpb2_3"/>
</dbReference>
<evidence type="ECO:0000256" key="7">
    <source>
        <dbReference type="RuleBase" id="RU000434"/>
    </source>
</evidence>
<feature type="domain" description="RNA polymerase beta subunit protrusion" evidence="12">
    <location>
        <begin position="21"/>
        <end position="372"/>
    </location>
</feature>
<protein>
    <recommendedName>
        <fullName evidence="6">DNA-directed RNA polymerase subunit beta</fullName>
        <shortName evidence="6">RNAP subunit beta</shortName>
        <ecNumber evidence="6">2.7.7.6</ecNumber>
    </recommendedName>
    <alternativeName>
        <fullName evidence="6">RNA polymerase subunit beta</fullName>
    </alternativeName>
    <alternativeName>
        <fullName evidence="6">Transcriptase subunit beta</fullName>
    </alternativeName>
</protein>
<organism evidence="15 16">
    <name type="scientific">Candidatus Dojkabacteria bacterium</name>
    <dbReference type="NCBI Taxonomy" id="2099670"/>
    <lineage>
        <taxon>Bacteria</taxon>
        <taxon>Candidatus Dojkabacteria</taxon>
    </lineage>
</organism>
<dbReference type="EC" id="2.7.7.6" evidence="6"/>
<evidence type="ECO:0000256" key="6">
    <source>
        <dbReference type="HAMAP-Rule" id="MF_01321"/>
    </source>
</evidence>
<dbReference type="Pfam" id="PF04561">
    <property type="entry name" value="RNA_pol_Rpb2_2"/>
    <property type="match status" value="1"/>
</dbReference>
<evidence type="ECO:0000256" key="5">
    <source>
        <dbReference type="ARBA" id="ARBA00048552"/>
    </source>
</evidence>
<dbReference type="EMBL" id="JAGQLH010000046">
    <property type="protein sequence ID" value="MCA9385801.1"/>
    <property type="molecule type" value="Genomic_DNA"/>
</dbReference>
<feature type="region of interest" description="Disordered" evidence="8">
    <location>
        <begin position="1119"/>
        <end position="1175"/>
    </location>
</feature>
<dbReference type="InterPro" id="IPR010243">
    <property type="entry name" value="RNA_pol_bsu_bac"/>
</dbReference>
<dbReference type="InterPro" id="IPR007642">
    <property type="entry name" value="RNA_pol_Rpb2_2"/>
</dbReference>
<dbReference type="Pfam" id="PF04563">
    <property type="entry name" value="RNA_pol_Rpb2_1"/>
    <property type="match status" value="1"/>
</dbReference>
<dbReference type="Pfam" id="PF10385">
    <property type="entry name" value="RNA_pol_Rpb2_45"/>
    <property type="match status" value="1"/>
</dbReference>